<dbReference type="PRINTS" id="PR00683">
    <property type="entry name" value="SPECTRINPH"/>
</dbReference>
<dbReference type="SUPFAM" id="SSF47576">
    <property type="entry name" value="Calponin-homology domain, CH-domain"/>
    <property type="match status" value="1"/>
</dbReference>
<dbReference type="PIRSF" id="PIRSF002297">
    <property type="entry name" value="Spectrin_beta_subunit"/>
    <property type="match status" value="1"/>
</dbReference>
<dbReference type="CDD" id="cd21246">
    <property type="entry name" value="CH_SPTB-like_rpt1"/>
    <property type="match status" value="1"/>
</dbReference>
<accession>L8I3C5</accession>
<evidence type="ECO:0000256" key="2">
    <source>
        <dbReference type="ARBA" id="ARBA00004544"/>
    </source>
</evidence>
<evidence type="ECO:0000256" key="9">
    <source>
        <dbReference type="ARBA" id="ARBA00023212"/>
    </source>
</evidence>
<dbReference type="InterPro" id="IPR002017">
    <property type="entry name" value="Spectrin_repeat"/>
</dbReference>
<dbReference type="SUPFAM" id="SSF50729">
    <property type="entry name" value="PH domain-like"/>
    <property type="match status" value="1"/>
</dbReference>
<evidence type="ECO:0000256" key="10">
    <source>
        <dbReference type="ARBA" id="ARBA00054264"/>
    </source>
</evidence>
<feature type="domain" description="PH" evidence="14">
    <location>
        <begin position="2207"/>
        <end position="2317"/>
    </location>
</feature>
<keyword evidence="8 11" id="KW-0009">Actin-binding</keyword>
<evidence type="ECO:0000256" key="13">
    <source>
        <dbReference type="SAM" id="MobiDB-lite"/>
    </source>
</evidence>
<feature type="domain" description="Calponin-homology (CH)" evidence="15">
    <location>
        <begin position="57"/>
        <end position="161"/>
    </location>
</feature>
<evidence type="ECO:0000256" key="3">
    <source>
        <dbReference type="ARBA" id="ARBA00006826"/>
    </source>
</evidence>
<feature type="compositionally biased region" description="Basic and acidic residues" evidence="13">
    <location>
        <begin position="2359"/>
        <end position="2372"/>
    </location>
</feature>
<proteinExistence type="inferred from homology"/>
<comment type="subcellular location">
    <subcellularLocation>
        <location evidence="2">Cytoplasm</location>
        <location evidence="2">Cell cortex</location>
    </subcellularLocation>
    <subcellularLocation>
        <location evidence="1">Cytoplasm</location>
        <location evidence="1">Cytoskeleton</location>
    </subcellularLocation>
</comment>
<organism evidence="16 17">
    <name type="scientific">Bos mutus</name>
    <name type="common">wild yak</name>
    <dbReference type="NCBI Taxonomy" id="72004"/>
    <lineage>
        <taxon>Eukaryota</taxon>
        <taxon>Metazoa</taxon>
        <taxon>Chordata</taxon>
        <taxon>Craniata</taxon>
        <taxon>Vertebrata</taxon>
        <taxon>Euteleostomi</taxon>
        <taxon>Mammalia</taxon>
        <taxon>Eutheria</taxon>
        <taxon>Laurasiatheria</taxon>
        <taxon>Artiodactyla</taxon>
        <taxon>Ruminantia</taxon>
        <taxon>Pecora</taxon>
        <taxon>Bovidae</taxon>
        <taxon>Bovinae</taxon>
        <taxon>Bos</taxon>
    </lineage>
</organism>
<dbReference type="FunFam" id="1.20.58.60:FF:000106">
    <property type="entry name" value="Spectrin beta chain"/>
    <property type="match status" value="1"/>
</dbReference>
<feature type="region of interest" description="Disordered" evidence="13">
    <location>
        <begin position="2322"/>
        <end position="2379"/>
    </location>
</feature>
<dbReference type="GO" id="GO:0003779">
    <property type="term" value="F:actin binding"/>
    <property type="evidence" value="ECO:0007669"/>
    <property type="project" value="UniProtKB-KW"/>
</dbReference>
<name>L8I3C5_9CETA</name>
<dbReference type="Pfam" id="PF00307">
    <property type="entry name" value="CH"/>
    <property type="match status" value="2"/>
</dbReference>
<dbReference type="GO" id="GO:0008091">
    <property type="term" value="C:spectrin"/>
    <property type="evidence" value="ECO:0007669"/>
    <property type="project" value="InterPro"/>
</dbReference>
<dbReference type="FunFam" id="1.20.58.60:FF:000049">
    <property type="entry name" value="Spectrin beta chain"/>
    <property type="match status" value="1"/>
</dbReference>
<evidence type="ECO:0000256" key="5">
    <source>
        <dbReference type="ARBA" id="ARBA00022490"/>
    </source>
</evidence>
<evidence type="ECO:0000313" key="16">
    <source>
        <dbReference type="EMBL" id="ELR50693.1"/>
    </source>
</evidence>
<dbReference type="Pfam" id="PF00435">
    <property type="entry name" value="Spectrin"/>
    <property type="match status" value="16"/>
</dbReference>
<dbReference type="Proteomes" id="UP000011080">
    <property type="component" value="Unassembled WGS sequence"/>
</dbReference>
<dbReference type="EMBL" id="JH882122">
    <property type="protein sequence ID" value="ELR50693.1"/>
    <property type="molecule type" value="Genomic_DNA"/>
</dbReference>
<dbReference type="SUPFAM" id="SSF46966">
    <property type="entry name" value="Spectrin repeat"/>
    <property type="match status" value="13"/>
</dbReference>
<dbReference type="InterPro" id="IPR018159">
    <property type="entry name" value="Spectrin/alpha-actinin"/>
</dbReference>
<dbReference type="PROSITE" id="PS00020">
    <property type="entry name" value="ACTININ_2"/>
    <property type="match status" value="1"/>
</dbReference>
<feature type="compositionally biased region" description="Basic and acidic residues" evidence="13">
    <location>
        <begin position="2074"/>
        <end position="2090"/>
    </location>
</feature>
<evidence type="ECO:0000259" key="15">
    <source>
        <dbReference type="PROSITE" id="PS50021"/>
    </source>
</evidence>
<dbReference type="CDD" id="cd10571">
    <property type="entry name" value="PH_beta_spectrin"/>
    <property type="match status" value="1"/>
</dbReference>
<dbReference type="Gene3D" id="2.30.29.30">
    <property type="entry name" value="Pleckstrin-homology domain (PH domain)/Phosphotyrosine-binding domain (PTB)"/>
    <property type="match status" value="1"/>
</dbReference>
<dbReference type="FunFam" id="1.20.58.60:FF:000083">
    <property type="entry name" value="Spectrin beta chain"/>
    <property type="match status" value="1"/>
</dbReference>
<dbReference type="GO" id="GO:0016192">
    <property type="term" value="P:vesicle-mediated transport"/>
    <property type="evidence" value="ECO:0007669"/>
    <property type="project" value="UniProtKB-ARBA"/>
</dbReference>
<dbReference type="GO" id="GO:0005829">
    <property type="term" value="C:cytosol"/>
    <property type="evidence" value="ECO:0007669"/>
    <property type="project" value="UniProtKB-ARBA"/>
</dbReference>
<keyword evidence="9 11" id="KW-0206">Cytoskeleton</keyword>
<evidence type="ECO:0000313" key="17">
    <source>
        <dbReference type="Proteomes" id="UP000011080"/>
    </source>
</evidence>
<dbReference type="PROSITE" id="PS50003">
    <property type="entry name" value="PH_DOMAIN"/>
    <property type="match status" value="1"/>
</dbReference>
<protein>
    <recommendedName>
        <fullName evidence="11">Spectrin beta chain</fullName>
    </recommendedName>
</protein>
<keyword evidence="6" id="KW-0597">Phosphoprotein</keyword>
<dbReference type="GO" id="GO:0005543">
    <property type="term" value="F:phospholipid binding"/>
    <property type="evidence" value="ECO:0007669"/>
    <property type="project" value="InterPro"/>
</dbReference>
<dbReference type="InterPro" id="IPR001849">
    <property type="entry name" value="PH_domain"/>
</dbReference>
<dbReference type="InterPro" id="IPR001605">
    <property type="entry name" value="PH_dom-spectrin-type"/>
</dbReference>
<dbReference type="SMART" id="SM00233">
    <property type="entry name" value="PH"/>
    <property type="match status" value="1"/>
</dbReference>
<feature type="coiled-coil region" evidence="12">
    <location>
        <begin position="985"/>
        <end position="1012"/>
    </location>
</feature>
<keyword evidence="4 11" id="KW-0117">Actin capping</keyword>
<dbReference type="InterPro" id="IPR011993">
    <property type="entry name" value="PH-like_dom_sf"/>
</dbReference>
<dbReference type="SMART" id="SM00150">
    <property type="entry name" value="SPEC"/>
    <property type="match status" value="16"/>
</dbReference>
<evidence type="ECO:0000259" key="14">
    <source>
        <dbReference type="PROSITE" id="PS50003"/>
    </source>
</evidence>
<dbReference type="InterPro" id="IPR001589">
    <property type="entry name" value="Actinin_actin-bd_CS"/>
</dbReference>
<feature type="compositionally biased region" description="Pro residues" evidence="13">
    <location>
        <begin position="2092"/>
        <end position="2101"/>
    </location>
</feature>
<dbReference type="Gene3D" id="1.10.418.10">
    <property type="entry name" value="Calponin-like domain"/>
    <property type="match status" value="2"/>
</dbReference>
<dbReference type="PROSITE" id="PS50021">
    <property type="entry name" value="CH"/>
    <property type="match status" value="2"/>
</dbReference>
<gene>
    <name evidence="16" type="ORF">M91_14015</name>
</gene>
<dbReference type="FunFam" id="1.10.418.10:FF:000004">
    <property type="entry name" value="Spectrin beta chain"/>
    <property type="match status" value="1"/>
</dbReference>
<evidence type="ECO:0000256" key="6">
    <source>
        <dbReference type="ARBA" id="ARBA00022553"/>
    </source>
</evidence>
<dbReference type="GO" id="GO:0005200">
    <property type="term" value="F:structural constituent of cytoskeleton"/>
    <property type="evidence" value="ECO:0007669"/>
    <property type="project" value="UniProtKB-UniRule"/>
</dbReference>
<feature type="coiled-coil region" evidence="12">
    <location>
        <begin position="1091"/>
        <end position="1118"/>
    </location>
</feature>
<dbReference type="FunFam" id="1.20.58.60:FF:000028">
    <property type="entry name" value="Spectrin beta chain"/>
    <property type="match status" value="1"/>
</dbReference>
<dbReference type="InterPro" id="IPR016343">
    <property type="entry name" value="Spectrin_bsu"/>
</dbReference>
<dbReference type="PANTHER" id="PTHR11915">
    <property type="entry name" value="SPECTRIN/FILAMIN RELATED CYTOSKELETAL PROTEIN"/>
    <property type="match status" value="1"/>
</dbReference>
<comment type="similarity">
    <text evidence="3 11">Belongs to the spectrin family.</text>
</comment>
<dbReference type="CDD" id="cd21321">
    <property type="entry name" value="CH_SPTBN2_rpt2"/>
    <property type="match status" value="1"/>
</dbReference>
<dbReference type="PROSITE" id="PS00019">
    <property type="entry name" value="ACTININ_1"/>
    <property type="match status" value="1"/>
</dbReference>
<dbReference type="FunFam" id="1.10.418.10:FF:000003">
    <property type="entry name" value="Spectrin beta chain"/>
    <property type="match status" value="1"/>
</dbReference>
<evidence type="ECO:0000256" key="4">
    <source>
        <dbReference type="ARBA" id="ARBA00022467"/>
    </source>
</evidence>
<dbReference type="SMART" id="SM00033">
    <property type="entry name" value="CH"/>
    <property type="match status" value="2"/>
</dbReference>
<dbReference type="GO" id="GO:0051693">
    <property type="term" value="P:actin filament capping"/>
    <property type="evidence" value="ECO:0007669"/>
    <property type="project" value="UniProtKB-UniRule"/>
</dbReference>
<dbReference type="FunFam" id="2.30.29.30:FF:000024">
    <property type="entry name" value="Spectrin beta chain"/>
    <property type="match status" value="1"/>
</dbReference>
<dbReference type="FunFam" id="1.20.58.60:FF:000018">
    <property type="entry name" value="Spectrin beta chain"/>
    <property type="match status" value="1"/>
</dbReference>
<sequence>MSSTLSPTDFDSLEIQGQYSDINNRWDLPDSDWDNDSSSARLFERSRIKALADEREAVQKKTFTKWVNSHLARVTCRVGDLYSDLRDGRNLLRLLEVLSGETLPKPTKGRMRIHCLENVDKALQFLKEQKVHLENMGSHDIVDGNHRLTLGLVWTIILRFQIQDISVETEDNKEKKSAKDALLLWCQMKTAGYPNVNVNNFTTSWRDGLAFNAIVHKHRPDLLDFESLKKCNAHYNLQNAFNLAEKELGLTKLLDPEDVNVDQPDEKSIITYVATYYHYFSKMKALAVEGKRIGKVLDHAMEAERLVEKYESLASELLQWIEQTIVTLNDRQLANSLSGVQNQLQSFNSYRTVEKPPKFTEKGNLEVLLFTIQSKLRANNQKVYTPREGRLISDINKAWERLEKAEHERELALRTELIRQEKLEQLAARFDRKAAMRETWLSENQRLVSQDNFGLELAAVEAAVRKHEAIETDIVAYSGRVQAVDAVAAELAAERYHDIKRIAARQHNVSRLWDFLRQMVAARRERLLLNLELQKVFQDLLYLMDWMEEMKGRLQSQDLGKHLTGVEDLLQLHELVEADIAVQAERVRAVSASALRFCDPGKEYKPCDPQLVSERVAALEKSYESLCELAAARRARLEESRRLWRFLWEVGEAEAWVREQQHLLASAETGRDLTGVLRLLNKHTALRGEMSGRLGPLKLTLEQGQQLVAEGHPVFSNESTLLMRWPKYWNFSFSIIPSKEIPGLIFRMDWLDLLAVQGTLKSLLQHHSSKASILRCSSFFTVQLSHPYMTTGKTIALTRWTSVGKVMSLFWNMLSRLVITFLPRMGVGGSPLIHRCCEPCREEMQRPLYINLMLTERSSLGHLREVAQCTAASCRSPPALPPIRFETLEPEMNALAARITAVNDIAEQLLKANPPGKDSIVNTQKQLNHRWQQFRSLADGKKAALTSALSIQNYHLECTETQAWMREKTKVIESTQGLGNDLAGVLALQRKLAGTERDLEAIAARVGELTREANALAAGHPAQAPAINARLGEVQAGWEDLRATMRRREESLGEARRLQDFLRSLDDFQAWLGRTQTSVASEEGPATLPEAEALLAQHAALRGEVERARSEYSQLRAVGEEVTRDQADPQCLFLRQRLEALGTGWEELGRMWESRQGRLAQAHGFQGFLRDARQAEGVLSSQEYVLSHTEMPGTLQAADATIKKLEDFMSTMEANGERIRGLLEAGRQLVSEGNVHAEKIQEKADSVERRHKKNQEAVQQLLGRLRDNREQQHFLQDCHELKLWIDEKMLTAQDVSYDEARNLHTKWQKHQAFMAELAANKDWLDKVDKEGRELTLEKPELKALVWEKLEDLHRRWDELETTTQAKARSLFDANRAELFAQSCSALESWLESLQAQLHSDDYGKDLTSVNILLKKQQMLEREMAVREKEVEAIQAQAKALAQEDQGAGEVERTSRAVEEKFRALCQPMEERCRRLQASREQHQFHRDVEDEILWVTERLPMASSMEHGKDLPSVQLLMKKNQTLQKEIQGHEPRIADLTERQRTLGVAAAGPELAELQEMWKRLGHELELRGKRLEEALRAQQFYRDAAEAEAWMGEQELHMMGQEKAKDELSAQAEVKKHQVLEQALADYAQTIHQLAASSQDMIDHEHPENTRLSIRQAQVDKLYAGLKELAGERRERLQEHLRLCQLRRELDDLEQWIQEREVVAASHELGQDYEHVTMLRDKFREFSRDTSTIGQERVDGANALANGLIAGGHAARATVAEWKDSLNEAWADLLELLDTRGQVLAAAHELQRFLHGARQALARVQHKQQQLPDGTGRDLNAAEALQRRHCAFEHDIQALSAQVQQVQDDGHRLQKAYAGDKAEEIGRHMQAVAEAWAQLQGSSAARRQLLLDTTDKFRFFKAVRELMLWMDGVNLQMDAQERPRDVSSADLVIKNHQGIKAEIEARADRFSSCVDMGQGLLARSHYAAEEISEKLSQLQARRQETADKWQEKMDWLQLVLEVLVFGRDAGVAEAWLCSQEPLVRSAELGCTVDEVESLIKRHEAFQKSAVAWEERLSGLGKLQKLTALEEQEKERKRKREEEERRKLPPPPEPPASPPEGHLVDSRTAPATARDGVHPRLPASVNGVCTDAEGPQPLMEQQRLEQGGLPEGPGSSAGDEANGPRGEKQARTQGPTPPIMPQSRSSESARVATLPTRGPELSAQEQMEGLLCRKQEMEAFGKKAANRSWQNVYCVLRRGSLGFYKDAKAASAGVPYHGEVPVSLARAQGSVAFDYRKRKHVFKLGLQDGKEYLFQAKDEAEMSSWLRVVNAAIAAASSASGEPEEPAVPSATRGMTRAMTMPPVSPAGAEGPVVLRSKDGREREREKRFSFFKKNK</sequence>
<dbReference type="FunFam" id="1.20.58.60:FF:000011">
    <property type="entry name" value="Spectrin beta chain"/>
    <property type="match status" value="1"/>
</dbReference>
<dbReference type="InterPro" id="IPR001715">
    <property type="entry name" value="CH_dom"/>
</dbReference>
<dbReference type="FunFam" id="1.20.58.60:FF:000130">
    <property type="entry name" value="Spectrin beta chain"/>
    <property type="match status" value="1"/>
</dbReference>
<dbReference type="InterPro" id="IPR036872">
    <property type="entry name" value="CH_dom_sf"/>
</dbReference>
<dbReference type="InterPro" id="IPR041681">
    <property type="entry name" value="PH_9"/>
</dbReference>
<feature type="compositionally biased region" description="Low complexity" evidence="13">
    <location>
        <begin position="2322"/>
        <end position="2334"/>
    </location>
</feature>
<reference evidence="16 17" key="1">
    <citation type="journal article" date="2012" name="Nat. Genet.">
        <title>The yak genome and adaptation to life at high altitude.</title>
        <authorList>
            <person name="Qiu Q."/>
            <person name="Zhang G."/>
            <person name="Ma T."/>
            <person name="Qian W."/>
            <person name="Wang J."/>
            <person name="Ye Z."/>
            <person name="Cao C."/>
            <person name="Hu Q."/>
            <person name="Kim J."/>
            <person name="Larkin D.M."/>
            <person name="Auvil L."/>
            <person name="Capitanu B."/>
            <person name="Ma J."/>
            <person name="Lewin H.A."/>
            <person name="Qian X."/>
            <person name="Lang Y."/>
            <person name="Zhou R."/>
            <person name="Wang L."/>
            <person name="Wang K."/>
            <person name="Xia J."/>
            <person name="Liao S."/>
            <person name="Pan S."/>
            <person name="Lu X."/>
            <person name="Hou H."/>
            <person name="Wang Y."/>
            <person name="Zang X."/>
            <person name="Yin Y."/>
            <person name="Ma H."/>
            <person name="Zhang J."/>
            <person name="Wang Z."/>
            <person name="Zhang Y."/>
            <person name="Zhang D."/>
            <person name="Yonezawa T."/>
            <person name="Hasegawa M."/>
            <person name="Zhong Y."/>
            <person name="Liu W."/>
            <person name="Zhang Y."/>
            <person name="Huang Z."/>
            <person name="Zhang S."/>
            <person name="Long R."/>
            <person name="Yang H."/>
            <person name="Wang J."/>
            <person name="Lenstra J.A."/>
            <person name="Cooper D.N."/>
            <person name="Wu Y."/>
            <person name="Wang J."/>
            <person name="Shi P."/>
            <person name="Wang J."/>
            <person name="Liu J."/>
        </authorList>
    </citation>
    <scope>NUCLEOTIDE SEQUENCE [LARGE SCALE GENOMIC DNA]</scope>
    <source>
        <strain evidence="17">yakQH1</strain>
    </source>
</reference>
<keyword evidence="5 11" id="KW-0963">Cytoplasm</keyword>
<dbReference type="FunFam" id="1.20.58.60:FF:000033">
    <property type="entry name" value="Spectrin beta chain"/>
    <property type="match status" value="1"/>
</dbReference>
<dbReference type="STRING" id="72004.ENSBMUP00000028094"/>
<dbReference type="FunFam" id="1.20.58.60:FF:000373">
    <property type="entry name" value="Spectrin beta chain"/>
    <property type="match status" value="1"/>
</dbReference>
<keyword evidence="12" id="KW-0175">Coiled coil</keyword>
<dbReference type="Gene3D" id="1.20.58.60">
    <property type="match status" value="13"/>
</dbReference>
<dbReference type="GO" id="GO:0016020">
    <property type="term" value="C:membrane"/>
    <property type="evidence" value="ECO:0007669"/>
    <property type="project" value="UniProtKB-ARBA"/>
</dbReference>
<feature type="domain" description="Calponin-homology (CH)" evidence="15">
    <location>
        <begin position="176"/>
        <end position="281"/>
    </location>
</feature>
<evidence type="ECO:0000256" key="12">
    <source>
        <dbReference type="SAM" id="Coils"/>
    </source>
</evidence>
<evidence type="ECO:0000256" key="1">
    <source>
        <dbReference type="ARBA" id="ARBA00004245"/>
    </source>
</evidence>
<evidence type="ECO:0000256" key="7">
    <source>
        <dbReference type="ARBA" id="ARBA00022737"/>
    </source>
</evidence>
<feature type="coiled-coil region" evidence="12">
    <location>
        <begin position="1416"/>
        <end position="1443"/>
    </location>
</feature>
<dbReference type="FunFam" id="1.20.58.60:FF:000019">
    <property type="entry name" value="Spectrin beta chain"/>
    <property type="match status" value="1"/>
</dbReference>
<dbReference type="Pfam" id="PF15410">
    <property type="entry name" value="PH_9"/>
    <property type="match status" value="1"/>
</dbReference>
<keyword evidence="7" id="KW-0677">Repeat</keyword>
<evidence type="ECO:0000256" key="8">
    <source>
        <dbReference type="ARBA" id="ARBA00023203"/>
    </source>
</evidence>
<evidence type="ECO:0000256" key="11">
    <source>
        <dbReference type="PIRNR" id="PIRNR002297"/>
    </source>
</evidence>
<dbReference type="CDD" id="cd00176">
    <property type="entry name" value="SPEC"/>
    <property type="match status" value="7"/>
</dbReference>
<feature type="region of interest" description="Disordered" evidence="13">
    <location>
        <begin position="2071"/>
        <end position="2206"/>
    </location>
</feature>
<comment type="function">
    <text evidence="10">Probably plays an important role in neuronal membrane skeleton.</text>
</comment>